<reference evidence="2 3" key="1">
    <citation type="submission" date="2014-04" db="EMBL/GenBank/DDBJ databases">
        <authorList>
            <consortium name="DOE Joint Genome Institute"/>
            <person name="Kuo A."/>
            <person name="Girlanda M."/>
            <person name="Perotto S."/>
            <person name="Kohler A."/>
            <person name="Nagy L.G."/>
            <person name="Floudas D."/>
            <person name="Copeland A."/>
            <person name="Barry K.W."/>
            <person name="Cichocki N."/>
            <person name="Veneault-Fourrey C."/>
            <person name="LaButti K."/>
            <person name="Lindquist E.A."/>
            <person name="Lipzen A."/>
            <person name="Lundell T."/>
            <person name="Morin E."/>
            <person name="Murat C."/>
            <person name="Sun H."/>
            <person name="Tunlid A."/>
            <person name="Henrissat B."/>
            <person name="Grigoriev I.V."/>
            <person name="Hibbett D.S."/>
            <person name="Martin F."/>
            <person name="Nordberg H.P."/>
            <person name="Cantor M.N."/>
            <person name="Hua S.X."/>
        </authorList>
    </citation>
    <scope>NUCLEOTIDE SEQUENCE [LARGE SCALE GENOMIC DNA]</scope>
    <source>
        <strain evidence="2 3">MUT 4182</strain>
    </source>
</reference>
<proteinExistence type="predicted"/>
<dbReference type="AlphaFoldDB" id="A0A0C3QW19"/>
<gene>
    <name evidence="2" type="ORF">M407DRAFT_18161</name>
</gene>
<feature type="domain" description="F-box" evidence="1">
    <location>
        <begin position="132"/>
        <end position="182"/>
    </location>
</feature>
<dbReference type="InterPro" id="IPR001810">
    <property type="entry name" value="F-box_dom"/>
</dbReference>
<dbReference type="InterPro" id="IPR036047">
    <property type="entry name" value="F-box-like_dom_sf"/>
</dbReference>
<evidence type="ECO:0000313" key="2">
    <source>
        <dbReference type="EMBL" id="KIO33004.1"/>
    </source>
</evidence>
<dbReference type="SUPFAM" id="SSF81383">
    <property type="entry name" value="F-box domain"/>
    <property type="match status" value="1"/>
</dbReference>
<keyword evidence="3" id="KW-1185">Reference proteome</keyword>
<dbReference type="Pfam" id="PF12937">
    <property type="entry name" value="F-box-like"/>
    <property type="match status" value="1"/>
</dbReference>
<dbReference type="Proteomes" id="UP000054248">
    <property type="component" value="Unassembled WGS sequence"/>
</dbReference>
<organism evidence="2 3">
    <name type="scientific">Tulasnella calospora MUT 4182</name>
    <dbReference type="NCBI Taxonomy" id="1051891"/>
    <lineage>
        <taxon>Eukaryota</taxon>
        <taxon>Fungi</taxon>
        <taxon>Dikarya</taxon>
        <taxon>Basidiomycota</taxon>
        <taxon>Agaricomycotina</taxon>
        <taxon>Agaricomycetes</taxon>
        <taxon>Cantharellales</taxon>
        <taxon>Tulasnellaceae</taxon>
        <taxon>Tulasnella</taxon>
    </lineage>
</organism>
<protein>
    <recommendedName>
        <fullName evidence="1">F-box domain-containing protein</fullName>
    </recommendedName>
</protein>
<evidence type="ECO:0000259" key="1">
    <source>
        <dbReference type="Pfam" id="PF12937"/>
    </source>
</evidence>
<dbReference type="OrthoDB" id="3051815at2759"/>
<accession>A0A0C3QW19</accession>
<dbReference type="HOGENOM" id="CLU_681843_0_0_1"/>
<evidence type="ECO:0000313" key="3">
    <source>
        <dbReference type="Proteomes" id="UP000054248"/>
    </source>
</evidence>
<name>A0A0C3QW19_9AGAM</name>
<dbReference type="EMBL" id="KN822951">
    <property type="protein sequence ID" value="KIO33004.1"/>
    <property type="molecule type" value="Genomic_DNA"/>
</dbReference>
<reference evidence="3" key="2">
    <citation type="submission" date="2015-01" db="EMBL/GenBank/DDBJ databases">
        <title>Evolutionary Origins and Diversification of the Mycorrhizal Mutualists.</title>
        <authorList>
            <consortium name="DOE Joint Genome Institute"/>
            <consortium name="Mycorrhizal Genomics Consortium"/>
            <person name="Kohler A."/>
            <person name="Kuo A."/>
            <person name="Nagy L.G."/>
            <person name="Floudas D."/>
            <person name="Copeland A."/>
            <person name="Barry K.W."/>
            <person name="Cichocki N."/>
            <person name="Veneault-Fourrey C."/>
            <person name="LaButti K."/>
            <person name="Lindquist E.A."/>
            <person name="Lipzen A."/>
            <person name="Lundell T."/>
            <person name="Morin E."/>
            <person name="Murat C."/>
            <person name="Riley R."/>
            <person name="Ohm R."/>
            <person name="Sun H."/>
            <person name="Tunlid A."/>
            <person name="Henrissat B."/>
            <person name="Grigoriev I.V."/>
            <person name="Hibbett D.S."/>
            <person name="Martin F."/>
        </authorList>
    </citation>
    <scope>NUCLEOTIDE SEQUENCE [LARGE SCALE GENOMIC DNA]</scope>
    <source>
        <strain evidence="3">MUT 4182</strain>
    </source>
</reference>
<sequence length="404" mass="45217">MIQMLELMQSLDPRTELTAGLTLDQNGRRGFYAERSRPGQQFLRSRRTTLEAHSRYKAIQVRNPKHHCSIRASDATPFHHHRTPSGFSLVAPHLHHKAPKKTIEELVLQMDMNASTSVTFSSFATSLHTVFLPLELLVEIFLLSLPATNHAQAPQKRALALVCRFWNSIIESTPILWSRISIADPTSNLLIDVNGARIAEEGWIIGHCDGICCQFMQGLIRYSDRWRHVALQISCDKPHAPMVLKRPLPSLKSLELYSDVGGPLHYEFLQLLQKQNAPYLHEVVLDFIGLPSPNISFPPSLSNLAIYDIPNFAPRLIQVLSFLVACPSLTILHLCNVDIRVDDRLDDRANTPTVVELANLQELKLDCISSNVAEDLLGRVMAVLDDDAEVLWGGKRISTAVAIG</sequence>